<organism evidence="1 2">
    <name type="scientific">Sphaerodactylus townsendi</name>
    <dbReference type="NCBI Taxonomy" id="933632"/>
    <lineage>
        <taxon>Eukaryota</taxon>
        <taxon>Metazoa</taxon>
        <taxon>Chordata</taxon>
        <taxon>Craniata</taxon>
        <taxon>Vertebrata</taxon>
        <taxon>Euteleostomi</taxon>
        <taxon>Lepidosauria</taxon>
        <taxon>Squamata</taxon>
        <taxon>Bifurcata</taxon>
        <taxon>Gekkota</taxon>
        <taxon>Sphaerodactylidae</taxon>
        <taxon>Sphaerodactylus</taxon>
    </lineage>
</organism>
<protein>
    <submittedName>
        <fullName evidence="1">Exosome complex protein</fullName>
    </submittedName>
</protein>
<keyword evidence="2" id="KW-1185">Reference proteome</keyword>
<evidence type="ECO:0000313" key="2">
    <source>
        <dbReference type="Proteomes" id="UP000827872"/>
    </source>
</evidence>
<comment type="caution">
    <text evidence="1">The sequence shown here is derived from an EMBL/GenBank/DDBJ whole genome shotgun (WGS) entry which is preliminary data.</text>
</comment>
<reference evidence="1" key="1">
    <citation type="submission" date="2021-08" db="EMBL/GenBank/DDBJ databases">
        <title>The first chromosome-level gecko genome reveals the dynamic sex chromosomes of Neotropical dwarf geckos (Sphaerodactylidae: Sphaerodactylus).</title>
        <authorList>
            <person name="Pinto B.J."/>
            <person name="Keating S.E."/>
            <person name="Gamble T."/>
        </authorList>
    </citation>
    <scope>NUCLEOTIDE SEQUENCE</scope>
    <source>
        <strain evidence="1">TG3544</strain>
    </source>
</reference>
<name>A0ACB8EN41_9SAUR</name>
<dbReference type="EMBL" id="CM037616">
    <property type="protein sequence ID" value="KAH7993952.1"/>
    <property type="molecule type" value="Genomic_DNA"/>
</dbReference>
<sequence>MDGTNRSVIVDSKITWPNGLTLDSINSRIYWADAREDYIEFASLDGSNRHIVLSQDIPHIFALTLFEDYIYWTDWETKSINRAHKTTGANKTTLISTLHRPMDIHIFHPYRQPDVPNHPCKINKGGCSNLCLLSPGGGFKCACPTNFYLGGDGKTCISNCTASQFVCKNDKCIPFWWKCDTEDDCGDHSDEPENCPEFKCRPGQFQCLTGVCTNPAFICDGDNDCHDSSDEANCEAHVCLPSQFKCTNTNRCIPGIFRCNGQDNCGDGEDEKDCPEVTCASNQFQCAITKRCIPRVWVCDRDNDCVDGSDEPANCTQMRCGLDEFRCKDSGRCIPARWKCDGEDDCGDGSDEPKEECDERTCEPYQFRCRNNRCVPGRWQCDYDNDCGDNSDEENCKPRPCSESEFSCANGRCIAGRWKCDGDHDCADGSDEKECKPRCDHDQFHCRNGHCIPLRWRCDADADCMDGSDEENCSTRVRTCPLDEFQCNNTLCKPLAWKCDGEDDCGDNSDENPEECLKFQCPPNRPFRCKNDRVCLWIGRQCDGIDNCGDGTDELYCESPTARPRSCNHEKNEFLCDNGKCIRAELSCNFFDDCGDGSDEDSCLPDLKTYGCHTNVTMCGDEAKCMQTPSAVYCACRHGFQKVADKNSCQDINECLNFGVCSQLCNNTKGSYMCTCAKNFMRTHHMCKAEGSEHQILYIADDNKIRSMYPFNPNSAYEPAFQGDENVRIAAMDVYVKGNKIYWTNWHTGRISCRELPSSAGSSASNRNRRQIDGGVTHLNISGLKMPRGIAIDWVAGNIYWTDSGRDVIEVAQMKGENRRTLISGMIDEPHAIVVDPLRGTMYWSDWGNHPKIETAAMDGTLRETLVQDNIQWPTGLAVDYYNERLYWADAKLSVIGSIRLNGTDPVVAIDSKKGLSHPFSIDIFEDYIYGVTYINNRIFKIHKFGHGTVTNLTAGLNHATDVVLYHQYKQPDDKIRQCTRLYKLEEQLPEAREPGKRSYEHVTNPCDRKKCEWLCLLSPSGPVCTCPNGRRLDNGTCVLIPSPTLSPVVPATDTCDLVCLNGGSCFLNARKQAKCRCQPRYSGDKCQFDQCSNYCMNGGTCAASLSGVPTCRCPNGYTGSQCNKQLCTDYCLNNGSCSVNQGNQPNCRCPVEFIGDKCQYRQCFNYCENNGVCQLTASGTRQCRCLPNYYGDRCQHNKCDRCLKGNCSINKQNGNVTCTCPDGRIAPSCLTCDNYCLNGGTCTMNAETSMPKCQCSAEMTGDQCETSTDSEQQSNRTVSIVIPILLLLLVILAAGAVVWYKKRIKGAKGFQHQRMTNGAMNVEIGNPTYKMYEGDPDADDVGELLDADFALDPDKPTNFTNPVYATLYMGAHNSRNSLASTDEKRELLSRGAEDDLGNPLA</sequence>
<dbReference type="Proteomes" id="UP000827872">
    <property type="component" value="Linkage Group LG03"/>
</dbReference>
<proteinExistence type="predicted"/>
<accession>A0ACB8EN41</accession>
<gene>
    <name evidence="1" type="primary">LRP1_8</name>
    <name evidence="1" type="ORF">K3G42_032765</name>
</gene>
<evidence type="ECO:0000313" key="1">
    <source>
        <dbReference type="EMBL" id="KAH7993952.1"/>
    </source>
</evidence>